<dbReference type="AlphaFoldDB" id="A0A2V1DSV2"/>
<proteinExistence type="predicted"/>
<dbReference type="Proteomes" id="UP000244855">
    <property type="component" value="Unassembled WGS sequence"/>
</dbReference>
<protein>
    <recommendedName>
        <fullName evidence="2">DUF7707 domain-containing protein</fullName>
    </recommendedName>
</protein>
<feature type="compositionally biased region" description="Low complexity" evidence="1">
    <location>
        <begin position="155"/>
        <end position="167"/>
    </location>
</feature>
<dbReference type="STRING" id="97972.A0A2V1DSV2"/>
<feature type="compositionally biased region" description="Low complexity" evidence="1">
    <location>
        <begin position="128"/>
        <end position="147"/>
    </location>
</feature>
<accession>A0A2V1DSV2</accession>
<organism evidence="3 4">
    <name type="scientific">Periconia macrospinosa</name>
    <dbReference type="NCBI Taxonomy" id="97972"/>
    <lineage>
        <taxon>Eukaryota</taxon>
        <taxon>Fungi</taxon>
        <taxon>Dikarya</taxon>
        <taxon>Ascomycota</taxon>
        <taxon>Pezizomycotina</taxon>
        <taxon>Dothideomycetes</taxon>
        <taxon>Pleosporomycetidae</taxon>
        <taxon>Pleosporales</taxon>
        <taxon>Massarineae</taxon>
        <taxon>Periconiaceae</taxon>
        <taxon>Periconia</taxon>
    </lineage>
</organism>
<feature type="domain" description="DUF7707" evidence="2">
    <location>
        <begin position="25"/>
        <end position="128"/>
    </location>
</feature>
<reference evidence="3 4" key="1">
    <citation type="journal article" date="2018" name="Sci. Rep.">
        <title>Comparative genomics provides insights into the lifestyle and reveals functional heterogeneity of dark septate endophytic fungi.</title>
        <authorList>
            <person name="Knapp D.G."/>
            <person name="Nemeth J.B."/>
            <person name="Barry K."/>
            <person name="Hainaut M."/>
            <person name="Henrissat B."/>
            <person name="Johnson J."/>
            <person name="Kuo A."/>
            <person name="Lim J.H.P."/>
            <person name="Lipzen A."/>
            <person name="Nolan M."/>
            <person name="Ohm R.A."/>
            <person name="Tamas L."/>
            <person name="Grigoriev I.V."/>
            <person name="Spatafora J.W."/>
            <person name="Nagy L.G."/>
            <person name="Kovacs G.M."/>
        </authorList>
    </citation>
    <scope>NUCLEOTIDE SEQUENCE [LARGE SCALE GENOMIC DNA]</scope>
    <source>
        <strain evidence="3 4">DSE2036</strain>
    </source>
</reference>
<dbReference type="Pfam" id="PF24808">
    <property type="entry name" value="DUF7707"/>
    <property type="match status" value="1"/>
</dbReference>
<keyword evidence="4" id="KW-1185">Reference proteome</keyword>
<evidence type="ECO:0000313" key="4">
    <source>
        <dbReference type="Proteomes" id="UP000244855"/>
    </source>
</evidence>
<dbReference type="EMBL" id="KZ805376">
    <property type="protein sequence ID" value="PVI00295.1"/>
    <property type="molecule type" value="Genomic_DNA"/>
</dbReference>
<name>A0A2V1DSV2_9PLEO</name>
<sequence>AAFSGLVSAQNTSVTLPAGVQPCCSVSANSVPSDLKSEWCRASQNTCPEICGGQGQIASGGNNCDSQTLQHTCECRNGTKPNLAEYEQTIEGQECRFWHAQCINATNQDAALQFNCNQVRDQQCGNKTSKAATTSSSGSGPTASRTSGSGGGSSGTATSSGSAQSSTNSPAAAIALDAVRNYGTPILAGGMAAVFGLVL</sequence>
<dbReference type="OrthoDB" id="2121879at2759"/>
<evidence type="ECO:0000313" key="3">
    <source>
        <dbReference type="EMBL" id="PVI00295.1"/>
    </source>
</evidence>
<feature type="region of interest" description="Disordered" evidence="1">
    <location>
        <begin position="128"/>
        <end position="167"/>
    </location>
</feature>
<feature type="non-terminal residue" evidence="3">
    <location>
        <position position="199"/>
    </location>
</feature>
<dbReference type="PANTHER" id="PTHR38118:SF2">
    <property type="entry name" value="CDP-ALCOHOL PHOSPHATIDYLTRANSFERASE PROTEIN"/>
    <property type="match status" value="1"/>
</dbReference>
<feature type="non-terminal residue" evidence="3">
    <location>
        <position position="1"/>
    </location>
</feature>
<dbReference type="InterPro" id="IPR056124">
    <property type="entry name" value="DUF7707"/>
</dbReference>
<dbReference type="PANTHER" id="PTHR38118">
    <property type="entry name" value="ANCHORED CELL WALL PROTEIN 11-RELATED"/>
    <property type="match status" value="1"/>
</dbReference>
<evidence type="ECO:0000256" key="1">
    <source>
        <dbReference type="SAM" id="MobiDB-lite"/>
    </source>
</evidence>
<evidence type="ECO:0000259" key="2">
    <source>
        <dbReference type="Pfam" id="PF24808"/>
    </source>
</evidence>
<gene>
    <name evidence="3" type="ORF">DM02DRAFT_494580</name>
</gene>